<dbReference type="Proteomes" id="UP000240042">
    <property type="component" value="Unassembled WGS sequence"/>
</dbReference>
<dbReference type="PANTHER" id="PTHR22916">
    <property type="entry name" value="GLYCOSYLTRANSFERASE"/>
    <property type="match status" value="1"/>
</dbReference>
<reference evidence="3" key="1">
    <citation type="submission" date="2016-10" db="EMBL/GenBank/DDBJ databases">
        <authorList>
            <person name="Varghese N."/>
            <person name="Submissions S."/>
        </authorList>
    </citation>
    <scope>NUCLEOTIDE SEQUENCE [LARGE SCALE GENOMIC DNA]</scope>
    <source>
        <strain evidence="3">ATCC 43811</strain>
    </source>
</reference>
<dbReference type="SUPFAM" id="SSF53448">
    <property type="entry name" value="Nucleotide-diphospho-sugar transferases"/>
    <property type="match status" value="1"/>
</dbReference>
<dbReference type="Gene3D" id="3.90.550.10">
    <property type="entry name" value="Spore Coat Polysaccharide Biosynthesis Protein SpsA, Chain A"/>
    <property type="match status" value="1"/>
</dbReference>
<gene>
    <name evidence="2" type="ORF">SAMN02745150_00221</name>
</gene>
<dbReference type="Pfam" id="PF00535">
    <property type="entry name" value="Glycos_transf_2"/>
    <property type="match status" value="1"/>
</dbReference>
<keyword evidence="2" id="KW-0808">Transferase</keyword>
<sequence length="103" mass="11890">MCKLSIIIPVMQQKKFLSRCLESVFNQNFENYEIIINGHSPGNCKKIVLKYRDNRICYIEFTENLGLHQARVQGATVARSEYLMHLDSDDVLLHDSVLSSLML</sequence>
<evidence type="ECO:0000313" key="2">
    <source>
        <dbReference type="EMBL" id="SFB68864.1"/>
    </source>
</evidence>
<organism evidence="2 3">
    <name type="scientific">Brevinema andersonii</name>
    <dbReference type="NCBI Taxonomy" id="34097"/>
    <lineage>
        <taxon>Bacteria</taxon>
        <taxon>Pseudomonadati</taxon>
        <taxon>Spirochaetota</taxon>
        <taxon>Spirochaetia</taxon>
        <taxon>Brevinematales</taxon>
        <taxon>Brevinemataceae</taxon>
        <taxon>Brevinema</taxon>
    </lineage>
</organism>
<dbReference type="CDD" id="cd00761">
    <property type="entry name" value="Glyco_tranf_GTA_type"/>
    <property type="match status" value="1"/>
</dbReference>
<dbReference type="STRING" id="34097.SAMN02745150_00221"/>
<dbReference type="InterPro" id="IPR029044">
    <property type="entry name" value="Nucleotide-diphossugar_trans"/>
</dbReference>
<keyword evidence="3" id="KW-1185">Reference proteome</keyword>
<dbReference type="PANTHER" id="PTHR22916:SF3">
    <property type="entry name" value="UDP-GLCNAC:BETAGAL BETA-1,3-N-ACETYLGLUCOSAMINYLTRANSFERASE-LIKE PROTEIN 1"/>
    <property type="match status" value="1"/>
</dbReference>
<name>A0A1I1D221_BREAD</name>
<dbReference type="EMBL" id="FOKY01000001">
    <property type="protein sequence ID" value="SFB68864.1"/>
    <property type="molecule type" value="Genomic_DNA"/>
</dbReference>
<accession>A0A1I1D221</accession>
<dbReference type="InterPro" id="IPR001173">
    <property type="entry name" value="Glyco_trans_2-like"/>
</dbReference>
<evidence type="ECO:0000259" key="1">
    <source>
        <dbReference type="Pfam" id="PF00535"/>
    </source>
</evidence>
<feature type="domain" description="Glycosyltransferase 2-like" evidence="1">
    <location>
        <begin position="5"/>
        <end position="97"/>
    </location>
</feature>
<proteinExistence type="predicted"/>
<dbReference type="GO" id="GO:0016758">
    <property type="term" value="F:hexosyltransferase activity"/>
    <property type="evidence" value="ECO:0007669"/>
    <property type="project" value="UniProtKB-ARBA"/>
</dbReference>
<protein>
    <submittedName>
        <fullName evidence="2">Glycosyl transferase family 2</fullName>
    </submittedName>
</protein>
<dbReference type="RefSeq" id="WP_159428117.1">
    <property type="nucleotide sequence ID" value="NZ_FOKY01000001.1"/>
</dbReference>
<dbReference type="OrthoDB" id="307550at2"/>
<dbReference type="AlphaFoldDB" id="A0A1I1D221"/>
<evidence type="ECO:0000313" key="3">
    <source>
        <dbReference type="Proteomes" id="UP000240042"/>
    </source>
</evidence>